<reference evidence="9" key="1">
    <citation type="journal article" date="2016" name="Nat. Genet.">
        <title>A high-quality carrot genome assembly provides new insights into carotenoid accumulation and asterid genome evolution.</title>
        <authorList>
            <person name="Iorizzo M."/>
            <person name="Ellison S."/>
            <person name="Senalik D."/>
            <person name="Zeng P."/>
            <person name="Satapoomin P."/>
            <person name="Huang J."/>
            <person name="Bowman M."/>
            <person name="Iovene M."/>
            <person name="Sanseverino W."/>
            <person name="Cavagnaro P."/>
            <person name="Yildiz M."/>
            <person name="Macko-Podgorni A."/>
            <person name="Moranska E."/>
            <person name="Grzebelus E."/>
            <person name="Grzebelus D."/>
            <person name="Ashrafi H."/>
            <person name="Zheng Z."/>
            <person name="Cheng S."/>
            <person name="Spooner D."/>
            <person name="Van Deynze A."/>
            <person name="Simon P."/>
        </authorList>
    </citation>
    <scope>NUCLEOTIDE SEQUENCE</scope>
    <source>
        <tissue evidence="9">Leaf</tissue>
    </source>
</reference>
<name>A0AAF1AZA0_DAUCS</name>
<dbReference type="InterPro" id="IPR038324">
    <property type="entry name" value="Rpb4/RPC9_sf"/>
</dbReference>
<proteinExistence type="inferred from homology"/>
<evidence type="ECO:0000256" key="3">
    <source>
        <dbReference type="ARBA" id="ARBA00016672"/>
    </source>
</evidence>
<comment type="subcellular location">
    <subcellularLocation>
        <location evidence="1">Nucleus</location>
    </subcellularLocation>
</comment>
<keyword evidence="5" id="KW-0804">Transcription</keyword>
<evidence type="ECO:0000256" key="6">
    <source>
        <dbReference type="ARBA" id="ARBA00023242"/>
    </source>
</evidence>
<evidence type="ECO:0000256" key="2">
    <source>
        <dbReference type="ARBA" id="ARBA00006898"/>
    </source>
</evidence>
<dbReference type="GO" id="GO:0006384">
    <property type="term" value="P:transcription initiation at RNA polymerase III promoter"/>
    <property type="evidence" value="ECO:0007669"/>
    <property type="project" value="InterPro"/>
</dbReference>
<dbReference type="GO" id="GO:0005666">
    <property type="term" value="C:RNA polymerase III complex"/>
    <property type="evidence" value="ECO:0007669"/>
    <property type="project" value="InterPro"/>
</dbReference>
<dbReference type="AlphaFoldDB" id="A0AAF1AZA0"/>
<dbReference type="SUPFAM" id="SSF47819">
    <property type="entry name" value="HRDC-like"/>
    <property type="match status" value="1"/>
</dbReference>
<keyword evidence="6" id="KW-0539">Nucleus</keyword>
<evidence type="ECO:0000256" key="4">
    <source>
        <dbReference type="ARBA" id="ARBA00022478"/>
    </source>
</evidence>
<dbReference type="SMART" id="SM00657">
    <property type="entry name" value="RPOL4c"/>
    <property type="match status" value="1"/>
</dbReference>
<keyword evidence="4" id="KW-0240">DNA-directed RNA polymerase</keyword>
<dbReference type="PANTHER" id="PTHR15561">
    <property type="entry name" value="CALCITONIN GENE-RELATED PEPTIDE-RECEPTOR COMPONENT PROTEIN"/>
    <property type="match status" value="1"/>
</dbReference>
<comment type="similarity">
    <text evidence="2">Belongs to the eukaryotic RPC9 RNA polymerase subunit family.</text>
</comment>
<dbReference type="InterPro" id="IPR010997">
    <property type="entry name" value="HRDC-like_sf"/>
</dbReference>
<evidence type="ECO:0000256" key="7">
    <source>
        <dbReference type="SAM" id="MobiDB-lite"/>
    </source>
</evidence>
<dbReference type="EMBL" id="CP093346">
    <property type="protein sequence ID" value="WOG98101.1"/>
    <property type="molecule type" value="Genomic_DNA"/>
</dbReference>
<dbReference type="PANTHER" id="PTHR15561:SF0">
    <property type="entry name" value="DNA-DIRECTED RNA POLYMERASE III SUBUNIT RPC9"/>
    <property type="match status" value="1"/>
</dbReference>
<evidence type="ECO:0000313" key="9">
    <source>
        <dbReference type="EMBL" id="WOG98101.1"/>
    </source>
</evidence>
<feature type="domain" description="RNA polymerase Rpb4/RPC9 core" evidence="8">
    <location>
        <begin position="1"/>
        <end position="120"/>
    </location>
</feature>
<evidence type="ECO:0000313" key="10">
    <source>
        <dbReference type="Proteomes" id="UP000077755"/>
    </source>
</evidence>
<protein>
    <recommendedName>
        <fullName evidence="3">DNA-directed RNA polymerase III subunit RPC9</fullName>
    </recommendedName>
</protein>
<sequence length="140" mass="15465">MKILKANAGALTNFEVLEFLRSRGAGKDATRVIAPVAPSEYKVFDYLEQSVARYQTKESITDFISRSEKFKLAKAEIINVINIRPSSVVELDSIVEDCDGRFGENIDELVDMVAEVFPLPNPIENNDGVTQEAENGAQPS</sequence>
<evidence type="ECO:0000259" key="8">
    <source>
        <dbReference type="SMART" id="SM00657"/>
    </source>
</evidence>
<dbReference type="InterPro" id="IPR006590">
    <property type="entry name" value="RNA_pol_Rpb4/RPC9_core"/>
</dbReference>
<organism evidence="9 10">
    <name type="scientific">Daucus carota subsp. sativus</name>
    <name type="common">Carrot</name>
    <dbReference type="NCBI Taxonomy" id="79200"/>
    <lineage>
        <taxon>Eukaryota</taxon>
        <taxon>Viridiplantae</taxon>
        <taxon>Streptophyta</taxon>
        <taxon>Embryophyta</taxon>
        <taxon>Tracheophyta</taxon>
        <taxon>Spermatophyta</taxon>
        <taxon>Magnoliopsida</taxon>
        <taxon>eudicotyledons</taxon>
        <taxon>Gunneridae</taxon>
        <taxon>Pentapetalae</taxon>
        <taxon>asterids</taxon>
        <taxon>campanulids</taxon>
        <taxon>Apiales</taxon>
        <taxon>Apiaceae</taxon>
        <taxon>Apioideae</taxon>
        <taxon>Scandiceae</taxon>
        <taxon>Daucinae</taxon>
        <taxon>Daucus</taxon>
        <taxon>Daucus sect. Daucus</taxon>
    </lineage>
</organism>
<dbReference type="Proteomes" id="UP000077755">
    <property type="component" value="Chromosome 4"/>
</dbReference>
<keyword evidence="10" id="KW-1185">Reference proteome</keyword>
<evidence type="ECO:0000256" key="1">
    <source>
        <dbReference type="ARBA" id="ARBA00004123"/>
    </source>
</evidence>
<accession>A0AAF1AZA0</accession>
<dbReference type="InterPro" id="IPR005574">
    <property type="entry name" value="Rpb4/RPC9"/>
</dbReference>
<feature type="compositionally biased region" description="Polar residues" evidence="7">
    <location>
        <begin position="123"/>
        <end position="140"/>
    </location>
</feature>
<evidence type="ECO:0000256" key="5">
    <source>
        <dbReference type="ARBA" id="ARBA00023163"/>
    </source>
</evidence>
<dbReference type="KEGG" id="dcr:108216239"/>
<reference evidence="9" key="2">
    <citation type="submission" date="2022-03" db="EMBL/GenBank/DDBJ databases">
        <title>Draft title - Genomic analysis of global carrot germplasm unveils the trajectory of domestication and the origin of high carotenoid orange carrot.</title>
        <authorList>
            <person name="Iorizzo M."/>
            <person name="Ellison S."/>
            <person name="Senalik D."/>
            <person name="Macko-Podgorni A."/>
            <person name="Grzebelus D."/>
            <person name="Bostan H."/>
            <person name="Rolling W."/>
            <person name="Curaba J."/>
            <person name="Simon P."/>
        </authorList>
    </citation>
    <scope>NUCLEOTIDE SEQUENCE</scope>
    <source>
        <tissue evidence="9">Leaf</tissue>
    </source>
</reference>
<dbReference type="Pfam" id="PF03874">
    <property type="entry name" value="RNA_pol_Rpb4"/>
    <property type="match status" value="1"/>
</dbReference>
<dbReference type="GO" id="GO:0000166">
    <property type="term" value="F:nucleotide binding"/>
    <property type="evidence" value="ECO:0007669"/>
    <property type="project" value="InterPro"/>
</dbReference>
<dbReference type="Gene3D" id="1.20.1250.40">
    <property type="match status" value="1"/>
</dbReference>
<feature type="region of interest" description="Disordered" evidence="7">
    <location>
        <begin position="121"/>
        <end position="140"/>
    </location>
</feature>
<dbReference type="InterPro" id="IPR038846">
    <property type="entry name" value="RPC9"/>
</dbReference>
<gene>
    <name evidence="9" type="ORF">DCAR_0417442</name>
</gene>